<comment type="catalytic activity">
    <reaction evidence="1">
        <text>ATP + protein L-histidine = ADP + protein N-phospho-L-histidine.</text>
        <dbReference type="EC" id="2.7.13.3"/>
    </reaction>
</comment>
<protein>
    <recommendedName>
        <fullName evidence="2">histidine kinase</fullName>
        <ecNumber evidence="2">2.7.13.3</ecNumber>
    </recommendedName>
</protein>
<dbReference type="EMBL" id="JBHSBI010000005">
    <property type="protein sequence ID" value="MFC4008182.1"/>
    <property type="molecule type" value="Genomic_DNA"/>
</dbReference>
<dbReference type="EC" id="2.7.13.3" evidence="2"/>
<dbReference type="SMART" id="SM00387">
    <property type="entry name" value="HATPase_c"/>
    <property type="match status" value="1"/>
</dbReference>
<dbReference type="InterPro" id="IPR036890">
    <property type="entry name" value="HATPase_C_sf"/>
</dbReference>
<evidence type="ECO:0000256" key="1">
    <source>
        <dbReference type="ARBA" id="ARBA00000085"/>
    </source>
</evidence>
<dbReference type="InterPro" id="IPR011712">
    <property type="entry name" value="Sig_transdc_His_kin_sub3_dim/P"/>
</dbReference>
<feature type="transmembrane region" description="Helical" evidence="10">
    <location>
        <begin position="40"/>
        <end position="56"/>
    </location>
</feature>
<dbReference type="InterPro" id="IPR050482">
    <property type="entry name" value="Sensor_HK_TwoCompSys"/>
</dbReference>
<dbReference type="SUPFAM" id="SSF55874">
    <property type="entry name" value="ATPase domain of HSP90 chaperone/DNA topoisomerase II/histidine kinase"/>
    <property type="match status" value="1"/>
</dbReference>
<accession>A0ABV8G650</accession>
<evidence type="ECO:0000256" key="5">
    <source>
        <dbReference type="ARBA" id="ARBA00022741"/>
    </source>
</evidence>
<evidence type="ECO:0000256" key="7">
    <source>
        <dbReference type="ARBA" id="ARBA00022840"/>
    </source>
</evidence>
<dbReference type="Pfam" id="PF02518">
    <property type="entry name" value="HATPase_c"/>
    <property type="match status" value="1"/>
</dbReference>
<dbReference type="PANTHER" id="PTHR24421">
    <property type="entry name" value="NITRATE/NITRITE SENSOR PROTEIN NARX-RELATED"/>
    <property type="match status" value="1"/>
</dbReference>
<dbReference type="InterPro" id="IPR055558">
    <property type="entry name" value="DUF7134"/>
</dbReference>
<evidence type="ECO:0000256" key="6">
    <source>
        <dbReference type="ARBA" id="ARBA00022777"/>
    </source>
</evidence>
<keyword evidence="7" id="KW-0067">ATP-binding</keyword>
<dbReference type="RefSeq" id="WP_379528260.1">
    <property type="nucleotide sequence ID" value="NZ_JBHSBI010000005.1"/>
</dbReference>
<feature type="coiled-coil region" evidence="9">
    <location>
        <begin position="145"/>
        <end position="172"/>
    </location>
</feature>
<evidence type="ECO:0000313" key="13">
    <source>
        <dbReference type="Proteomes" id="UP001595851"/>
    </source>
</evidence>
<keyword evidence="3" id="KW-0597">Phosphoprotein</keyword>
<keyword evidence="8" id="KW-0902">Two-component regulatory system</keyword>
<evidence type="ECO:0000313" key="12">
    <source>
        <dbReference type="EMBL" id="MFC4008182.1"/>
    </source>
</evidence>
<gene>
    <name evidence="12" type="ORF">ACFOY2_13190</name>
</gene>
<dbReference type="Pfam" id="PF23539">
    <property type="entry name" value="DUF7134"/>
    <property type="match status" value="1"/>
</dbReference>
<evidence type="ECO:0000256" key="9">
    <source>
        <dbReference type="SAM" id="Coils"/>
    </source>
</evidence>
<keyword evidence="4" id="KW-0808">Transferase</keyword>
<dbReference type="GO" id="GO:0016301">
    <property type="term" value="F:kinase activity"/>
    <property type="evidence" value="ECO:0007669"/>
    <property type="project" value="UniProtKB-KW"/>
</dbReference>
<keyword evidence="13" id="KW-1185">Reference proteome</keyword>
<feature type="transmembrane region" description="Helical" evidence="10">
    <location>
        <begin position="17"/>
        <end position="35"/>
    </location>
</feature>
<dbReference type="PANTHER" id="PTHR24421:SF10">
    <property type="entry name" value="NITRATE_NITRITE SENSOR PROTEIN NARQ"/>
    <property type="match status" value="1"/>
</dbReference>
<keyword evidence="10" id="KW-0472">Membrane</keyword>
<keyword evidence="10" id="KW-0812">Transmembrane</keyword>
<dbReference type="Pfam" id="PF07730">
    <property type="entry name" value="HisKA_3"/>
    <property type="match status" value="1"/>
</dbReference>
<dbReference type="Proteomes" id="UP001595851">
    <property type="component" value="Unassembled WGS sequence"/>
</dbReference>
<feature type="transmembrane region" description="Helical" evidence="10">
    <location>
        <begin position="104"/>
        <end position="121"/>
    </location>
</feature>
<dbReference type="Gene3D" id="1.20.5.1930">
    <property type="match status" value="1"/>
</dbReference>
<evidence type="ECO:0000256" key="2">
    <source>
        <dbReference type="ARBA" id="ARBA00012438"/>
    </source>
</evidence>
<evidence type="ECO:0000256" key="4">
    <source>
        <dbReference type="ARBA" id="ARBA00022679"/>
    </source>
</evidence>
<reference evidence="13" key="1">
    <citation type="journal article" date="2019" name="Int. J. Syst. Evol. Microbiol.">
        <title>The Global Catalogue of Microorganisms (GCM) 10K type strain sequencing project: providing services to taxonomists for standard genome sequencing and annotation.</title>
        <authorList>
            <consortium name="The Broad Institute Genomics Platform"/>
            <consortium name="The Broad Institute Genome Sequencing Center for Infectious Disease"/>
            <person name="Wu L."/>
            <person name="Ma J."/>
        </authorList>
    </citation>
    <scope>NUCLEOTIDE SEQUENCE [LARGE SCALE GENOMIC DNA]</scope>
    <source>
        <strain evidence="13">TBRC 1276</strain>
    </source>
</reference>
<dbReference type="Gene3D" id="3.30.565.10">
    <property type="entry name" value="Histidine kinase-like ATPase, C-terminal domain"/>
    <property type="match status" value="1"/>
</dbReference>
<evidence type="ECO:0000256" key="10">
    <source>
        <dbReference type="SAM" id="Phobius"/>
    </source>
</evidence>
<evidence type="ECO:0000256" key="3">
    <source>
        <dbReference type="ARBA" id="ARBA00022553"/>
    </source>
</evidence>
<keyword evidence="10" id="KW-1133">Transmembrane helix</keyword>
<comment type="caution">
    <text evidence="12">The sequence shown here is derived from an EMBL/GenBank/DDBJ whole genome shotgun (WGS) entry which is preliminary data.</text>
</comment>
<keyword evidence="9" id="KW-0175">Coiled coil</keyword>
<keyword evidence="5" id="KW-0547">Nucleotide-binding</keyword>
<feature type="domain" description="Histidine kinase/HSP90-like ATPase" evidence="11">
    <location>
        <begin position="275"/>
        <end position="362"/>
    </location>
</feature>
<evidence type="ECO:0000256" key="8">
    <source>
        <dbReference type="ARBA" id="ARBA00023012"/>
    </source>
</evidence>
<evidence type="ECO:0000259" key="11">
    <source>
        <dbReference type="SMART" id="SM00387"/>
    </source>
</evidence>
<organism evidence="12 13">
    <name type="scientific">Nonomuraea purpurea</name>
    <dbReference type="NCBI Taxonomy" id="1849276"/>
    <lineage>
        <taxon>Bacteria</taxon>
        <taxon>Bacillati</taxon>
        <taxon>Actinomycetota</taxon>
        <taxon>Actinomycetes</taxon>
        <taxon>Streptosporangiales</taxon>
        <taxon>Streptosporangiaceae</taxon>
        <taxon>Nonomuraea</taxon>
    </lineage>
</organism>
<keyword evidence="6 12" id="KW-0418">Kinase</keyword>
<name>A0ABV8G650_9ACTN</name>
<proteinExistence type="predicted"/>
<sequence length="363" mass="38754">MVTLVPAWLRDLPPRRVDLAVTVAVTAATVVPLLLPSPREWWLVTLALLASVPVYWRRVAPMATGVVVGLSMSAMVMWVKPLLPYGPLVCVYTVASLATRAQRLVAVPFIAVTAVGSLALPHEEPEVYRYMATALVAAYALGTGARARRAQAAEAEERARRLARERDAAAAHERARVARDVHDIVTHSVGLMVVQAEAGPVVLRSDPARAENAFNAIGDIGRGALAQLRGLLGTLRSGDEAPGLDTLPQLVERIRRTGLDVLLLREGAARPVRDEVGVVAYRVVQEALTNVLRHSRAQRVTVRLAWHDDDLSVEVTDDGGSAPRGGEGYGLVGMRERVTACGGTLRAGPGPCGFVVSAQLPVG</sequence>
<dbReference type="InterPro" id="IPR003594">
    <property type="entry name" value="HATPase_dom"/>
</dbReference>
<dbReference type="CDD" id="cd16917">
    <property type="entry name" value="HATPase_UhpB-NarQ-NarX-like"/>
    <property type="match status" value="1"/>
</dbReference>